<dbReference type="Gene3D" id="3.10.450.50">
    <property type="match status" value="1"/>
</dbReference>
<name>A0ABD3CFD4_9LAMI</name>
<comment type="caution">
    <text evidence="2">The sequence shown here is derived from an EMBL/GenBank/DDBJ whole genome shotgun (WGS) entry which is preliminary data.</text>
</comment>
<reference evidence="3" key="1">
    <citation type="journal article" date="2024" name="IScience">
        <title>Strigolactones Initiate the Formation of Haustorium-like Structures in Castilleja.</title>
        <authorList>
            <person name="Buerger M."/>
            <person name="Peterson D."/>
            <person name="Chory J."/>
        </authorList>
    </citation>
    <scope>NUCLEOTIDE SEQUENCE [LARGE SCALE GENOMIC DNA]</scope>
</reference>
<evidence type="ECO:0000256" key="1">
    <source>
        <dbReference type="SAM" id="Phobius"/>
    </source>
</evidence>
<sequence>MGSSTCIHSVLHFLKTFKTAKTTTHSVSPIRKFHYANMSSYCISQKSYSWEGSNKRHVAVGCGANDDSRHEEEKRALETVLKLYEAIKNRNNCEISDIIAEECLCISNFVSVFKPFLGKKQVLAFFAWLILNLGNNIEFVVQQTSDDGMVVSVSWKLEWNKVPLSLGKGFSLHMCHVYHGKVMIKNVEIFLEPVLHMAPLRLKLISLVMSMMEKLNPKALFKNKITKANVIFFVILLVTSTLLLLK</sequence>
<dbReference type="InterPro" id="IPR032710">
    <property type="entry name" value="NTF2-like_dom_sf"/>
</dbReference>
<proteinExistence type="predicted"/>
<dbReference type="SUPFAM" id="SSF54427">
    <property type="entry name" value="NTF2-like"/>
    <property type="match status" value="1"/>
</dbReference>
<dbReference type="AlphaFoldDB" id="A0ABD3CFD4"/>
<accession>A0ABD3CFD4</accession>
<dbReference type="Proteomes" id="UP001632038">
    <property type="component" value="Unassembled WGS sequence"/>
</dbReference>
<keyword evidence="1" id="KW-1133">Transmembrane helix</keyword>
<dbReference type="EMBL" id="JAVIJP010000039">
    <property type="protein sequence ID" value="KAL3627392.1"/>
    <property type="molecule type" value="Genomic_DNA"/>
</dbReference>
<evidence type="ECO:0000313" key="2">
    <source>
        <dbReference type="EMBL" id="KAL3627392.1"/>
    </source>
</evidence>
<feature type="transmembrane region" description="Helical" evidence="1">
    <location>
        <begin position="228"/>
        <end position="245"/>
    </location>
</feature>
<dbReference type="PANTHER" id="PTHR33698:SF6">
    <property type="entry name" value="TRANSMEMBRANE PROTEIN"/>
    <property type="match status" value="1"/>
</dbReference>
<dbReference type="PANTHER" id="PTHR33698">
    <property type="entry name" value="NUCLEAR TRANSPORT FACTOR 2 (NTF2)-LIKE PROTEIN"/>
    <property type="match status" value="1"/>
</dbReference>
<gene>
    <name evidence="2" type="ORF">CASFOL_028755</name>
</gene>
<organism evidence="2 3">
    <name type="scientific">Castilleja foliolosa</name>
    <dbReference type="NCBI Taxonomy" id="1961234"/>
    <lineage>
        <taxon>Eukaryota</taxon>
        <taxon>Viridiplantae</taxon>
        <taxon>Streptophyta</taxon>
        <taxon>Embryophyta</taxon>
        <taxon>Tracheophyta</taxon>
        <taxon>Spermatophyta</taxon>
        <taxon>Magnoliopsida</taxon>
        <taxon>eudicotyledons</taxon>
        <taxon>Gunneridae</taxon>
        <taxon>Pentapetalae</taxon>
        <taxon>asterids</taxon>
        <taxon>lamiids</taxon>
        <taxon>Lamiales</taxon>
        <taxon>Orobanchaceae</taxon>
        <taxon>Pedicularideae</taxon>
        <taxon>Castillejinae</taxon>
        <taxon>Castilleja</taxon>
    </lineage>
</organism>
<keyword evidence="1" id="KW-0812">Transmembrane</keyword>
<keyword evidence="1" id="KW-0472">Membrane</keyword>
<protein>
    <submittedName>
        <fullName evidence="2">Uncharacterized protein</fullName>
    </submittedName>
</protein>
<evidence type="ECO:0000313" key="3">
    <source>
        <dbReference type="Proteomes" id="UP001632038"/>
    </source>
</evidence>
<keyword evidence="3" id="KW-1185">Reference proteome</keyword>